<reference evidence="2" key="1">
    <citation type="submission" date="2021-06" db="EMBL/GenBank/DDBJ databases">
        <authorList>
            <person name="Kallberg Y."/>
            <person name="Tangrot J."/>
            <person name="Rosling A."/>
        </authorList>
    </citation>
    <scope>NUCLEOTIDE SEQUENCE</scope>
    <source>
        <strain evidence="2">MA453B</strain>
    </source>
</reference>
<evidence type="ECO:0000256" key="1">
    <source>
        <dbReference type="SAM" id="MobiDB-lite"/>
    </source>
</evidence>
<evidence type="ECO:0000313" key="2">
    <source>
        <dbReference type="EMBL" id="CAG8758195.1"/>
    </source>
</evidence>
<evidence type="ECO:0000313" key="3">
    <source>
        <dbReference type="Proteomes" id="UP000789405"/>
    </source>
</evidence>
<keyword evidence="3" id="KW-1185">Reference proteome</keyword>
<sequence>RTKGRPSGALNHHKDNSTQRDPSGFELVDHKAKLCSICRQPGHNVRTCTNNSV</sequence>
<name>A0A9N9J0I7_9GLOM</name>
<accession>A0A9N9J0I7</accession>
<dbReference type="AlphaFoldDB" id="A0A9N9J0I7"/>
<proteinExistence type="predicted"/>
<comment type="caution">
    <text evidence="2">The sequence shown here is derived from an EMBL/GenBank/DDBJ whole genome shotgun (WGS) entry which is preliminary data.</text>
</comment>
<dbReference type="EMBL" id="CAJVPY010016668">
    <property type="protein sequence ID" value="CAG8758195.1"/>
    <property type="molecule type" value="Genomic_DNA"/>
</dbReference>
<dbReference type="Proteomes" id="UP000789405">
    <property type="component" value="Unassembled WGS sequence"/>
</dbReference>
<feature type="region of interest" description="Disordered" evidence="1">
    <location>
        <begin position="1"/>
        <end position="24"/>
    </location>
</feature>
<protein>
    <submittedName>
        <fullName evidence="2">19940_t:CDS:1</fullName>
    </submittedName>
</protein>
<dbReference type="OrthoDB" id="2422411at2759"/>
<feature type="non-terminal residue" evidence="2">
    <location>
        <position position="1"/>
    </location>
</feature>
<organism evidence="2 3">
    <name type="scientific">Dentiscutata erythropus</name>
    <dbReference type="NCBI Taxonomy" id="1348616"/>
    <lineage>
        <taxon>Eukaryota</taxon>
        <taxon>Fungi</taxon>
        <taxon>Fungi incertae sedis</taxon>
        <taxon>Mucoromycota</taxon>
        <taxon>Glomeromycotina</taxon>
        <taxon>Glomeromycetes</taxon>
        <taxon>Diversisporales</taxon>
        <taxon>Gigasporaceae</taxon>
        <taxon>Dentiscutata</taxon>
    </lineage>
</organism>
<gene>
    <name evidence="2" type="ORF">DERYTH_LOCUS17548</name>
</gene>